<reference evidence="10" key="1">
    <citation type="submission" date="2021-02" db="EMBL/GenBank/DDBJ databases">
        <authorList>
            <person name="Nowell W R."/>
        </authorList>
    </citation>
    <scope>NUCLEOTIDE SEQUENCE</scope>
</reference>
<dbReference type="PANTHER" id="PTHR24243:SF233">
    <property type="entry name" value="THYROTROPIN-RELEASING HORMONE RECEPTOR"/>
    <property type="match status" value="1"/>
</dbReference>
<keyword evidence="3 8" id="KW-1133">Transmembrane helix</keyword>
<dbReference type="EMBL" id="CAJNOU010000256">
    <property type="protein sequence ID" value="CAF0934948.1"/>
    <property type="molecule type" value="Genomic_DNA"/>
</dbReference>
<sequence length="333" mass="38505">MSSTISLFLNLSQQVVIYMNIPVLIVGVIGGIFNLIVFLSFKTFRQNSCSFYLMIMSWVNIGQLLTGNFTRIMGGGYNIDWTQNSLFYCKIRWYFIQLFILTSYACLCFATIDQYLATSSRYRWQQWSNIKLAYYLCSVSFIFAMLHGIPSIIFYNYGYSIVTGQRICTVTNSNYQQYKTYGYFLILTGFLPVFITVLFGSLAYRNVQQIAYRTVPLVRRELDKQLTTMVLVQVVYSLIVIMPYTICLSVTTMLNLRNDPVIVAKLQFIEALAGAFYYSYFAAPFYIYICVSKRFRQQLAYVLSPIFISCSRRQPVISNNQVVPEINGNSFQN</sequence>
<keyword evidence="4" id="KW-0297">G-protein coupled receptor</keyword>
<dbReference type="EMBL" id="CAJOBE010000175">
    <property type="protein sequence ID" value="CAF3588237.1"/>
    <property type="molecule type" value="Genomic_DNA"/>
</dbReference>
<dbReference type="PANTHER" id="PTHR24243">
    <property type="entry name" value="G-PROTEIN COUPLED RECEPTOR"/>
    <property type="match status" value="1"/>
</dbReference>
<dbReference type="GO" id="GO:0005886">
    <property type="term" value="C:plasma membrane"/>
    <property type="evidence" value="ECO:0007669"/>
    <property type="project" value="TreeGrafter"/>
</dbReference>
<dbReference type="Pfam" id="PF00001">
    <property type="entry name" value="7tm_1"/>
    <property type="match status" value="1"/>
</dbReference>
<feature type="transmembrane region" description="Helical" evidence="8">
    <location>
        <begin position="266"/>
        <end position="289"/>
    </location>
</feature>
<evidence type="ECO:0000313" key="12">
    <source>
        <dbReference type="Proteomes" id="UP000663889"/>
    </source>
</evidence>
<dbReference type="Gene3D" id="1.20.1070.10">
    <property type="entry name" value="Rhodopsin 7-helix transmembrane proteins"/>
    <property type="match status" value="1"/>
</dbReference>
<feature type="transmembrane region" description="Helical" evidence="8">
    <location>
        <begin position="93"/>
        <end position="112"/>
    </location>
</feature>
<evidence type="ECO:0000256" key="5">
    <source>
        <dbReference type="ARBA" id="ARBA00023136"/>
    </source>
</evidence>
<dbReference type="PROSITE" id="PS50262">
    <property type="entry name" value="G_PROTEIN_RECEP_F1_2"/>
    <property type="match status" value="1"/>
</dbReference>
<evidence type="ECO:0000256" key="2">
    <source>
        <dbReference type="ARBA" id="ARBA00022692"/>
    </source>
</evidence>
<feature type="transmembrane region" description="Helical" evidence="8">
    <location>
        <begin position="132"/>
        <end position="155"/>
    </location>
</feature>
<dbReference type="InterPro" id="IPR017452">
    <property type="entry name" value="GPCR_Rhodpsn_7TM"/>
</dbReference>
<keyword evidence="5 8" id="KW-0472">Membrane</keyword>
<feature type="transmembrane region" description="Helical" evidence="8">
    <location>
        <begin position="15"/>
        <end position="39"/>
    </location>
</feature>
<protein>
    <recommendedName>
        <fullName evidence="9">G-protein coupled receptors family 1 profile domain-containing protein</fullName>
    </recommendedName>
</protein>
<proteinExistence type="predicted"/>
<dbReference type="InterPro" id="IPR000276">
    <property type="entry name" value="GPCR_Rhodpsn"/>
</dbReference>
<accession>A0A814C045</accession>
<dbReference type="Proteomes" id="UP000663874">
    <property type="component" value="Unassembled WGS sequence"/>
</dbReference>
<keyword evidence="7" id="KW-0807">Transducer</keyword>
<feature type="transmembrane region" description="Helical" evidence="8">
    <location>
        <begin position="225"/>
        <end position="246"/>
    </location>
</feature>
<evidence type="ECO:0000256" key="8">
    <source>
        <dbReference type="SAM" id="Phobius"/>
    </source>
</evidence>
<name>A0A814C045_9BILA</name>
<keyword evidence="6" id="KW-0675">Receptor</keyword>
<gene>
    <name evidence="11" type="ORF">FNK824_LOCUS2786</name>
    <name evidence="10" type="ORF">SEV965_LOCUS7379</name>
</gene>
<evidence type="ECO:0000256" key="1">
    <source>
        <dbReference type="ARBA" id="ARBA00004141"/>
    </source>
</evidence>
<dbReference type="AlphaFoldDB" id="A0A814C045"/>
<evidence type="ECO:0000256" key="7">
    <source>
        <dbReference type="ARBA" id="ARBA00023224"/>
    </source>
</evidence>
<dbReference type="GO" id="GO:0004930">
    <property type="term" value="F:G protein-coupled receptor activity"/>
    <property type="evidence" value="ECO:0007669"/>
    <property type="project" value="UniProtKB-KW"/>
</dbReference>
<feature type="transmembrane region" description="Helical" evidence="8">
    <location>
        <begin position="181"/>
        <end position="204"/>
    </location>
</feature>
<feature type="transmembrane region" description="Helical" evidence="8">
    <location>
        <begin position="51"/>
        <end position="73"/>
    </location>
</feature>
<evidence type="ECO:0000256" key="3">
    <source>
        <dbReference type="ARBA" id="ARBA00022989"/>
    </source>
</evidence>
<organism evidence="10 12">
    <name type="scientific">Rotaria sordida</name>
    <dbReference type="NCBI Taxonomy" id="392033"/>
    <lineage>
        <taxon>Eukaryota</taxon>
        <taxon>Metazoa</taxon>
        <taxon>Spiralia</taxon>
        <taxon>Gnathifera</taxon>
        <taxon>Rotifera</taxon>
        <taxon>Eurotatoria</taxon>
        <taxon>Bdelloidea</taxon>
        <taxon>Philodinida</taxon>
        <taxon>Philodinidae</taxon>
        <taxon>Rotaria</taxon>
    </lineage>
</organism>
<evidence type="ECO:0000259" key="9">
    <source>
        <dbReference type="PROSITE" id="PS50262"/>
    </source>
</evidence>
<comment type="subcellular location">
    <subcellularLocation>
        <location evidence="1">Membrane</location>
        <topology evidence="1">Multi-pass membrane protein</topology>
    </subcellularLocation>
</comment>
<evidence type="ECO:0000256" key="6">
    <source>
        <dbReference type="ARBA" id="ARBA00023170"/>
    </source>
</evidence>
<comment type="caution">
    <text evidence="10">The sequence shown here is derived from an EMBL/GenBank/DDBJ whole genome shotgun (WGS) entry which is preliminary data.</text>
</comment>
<evidence type="ECO:0000313" key="10">
    <source>
        <dbReference type="EMBL" id="CAF0934948.1"/>
    </source>
</evidence>
<dbReference type="SUPFAM" id="SSF81321">
    <property type="entry name" value="Family A G protein-coupled receptor-like"/>
    <property type="match status" value="1"/>
</dbReference>
<evidence type="ECO:0000256" key="4">
    <source>
        <dbReference type="ARBA" id="ARBA00023040"/>
    </source>
</evidence>
<feature type="domain" description="G-protein coupled receptors family 1 profile" evidence="9">
    <location>
        <begin position="30"/>
        <end position="288"/>
    </location>
</feature>
<dbReference type="Proteomes" id="UP000663889">
    <property type="component" value="Unassembled WGS sequence"/>
</dbReference>
<evidence type="ECO:0000313" key="11">
    <source>
        <dbReference type="EMBL" id="CAF3588237.1"/>
    </source>
</evidence>
<keyword evidence="2 8" id="KW-0812">Transmembrane</keyword>